<dbReference type="AlphaFoldDB" id="A0A1H6F4X4"/>
<evidence type="ECO:0000256" key="3">
    <source>
        <dbReference type="ARBA" id="ARBA00023172"/>
    </source>
</evidence>
<dbReference type="GO" id="GO:0015074">
    <property type="term" value="P:DNA integration"/>
    <property type="evidence" value="ECO:0007669"/>
    <property type="project" value="UniProtKB-KW"/>
</dbReference>
<dbReference type="SUPFAM" id="SSF56349">
    <property type="entry name" value="DNA breaking-rejoining enzymes"/>
    <property type="match status" value="1"/>
</dbReference>
<dbReference type="PANTHER" id="PTHR30349:SF81">
    <property type="entry name" value="TYROSINE RECOMBINASE XERC"/>
    <property type="match status" value="1"/>
</dbReference>
<dbReference type="InterPro" id="IPR004107">
    <property type="entry name" value="Integrase_SAM-like_N"/>
</dbReference>
<dbReference type="GO" id="GO:0006310">
    <property type="term" value="P:DNA recombination"/>
    <property type="evidence" value="ECO:0007669"/>
    <property type="project" value="UniProtKB-KW"/>
</dbReference>
<dbReference type="Pfam" id="PF13495">
    <property type="entry name" value="Phage_int_SAM_4"/>
    <property type="match status" value="1"/>
</dbReference>
<reference evidence="7 8" key="1">
    <citation type="submission" date="2016-10" db="EMBL/GenBank/DDBJ databases">
        <authorList>
            <person name="de Groot N.N."/>
        </authorList>
    </citation>
    <scope>NUCLEOTIDE SEQUENCE [LARGE SCALE GENOMIC DNA]</scope>
    <source>
        <strain evidence="7 8">CGMCC 4.7037</strain>
    </source>
</reference>
<organism evidence="7 8">
    <name type="scientific">Nonomuraea solani</name>
    <dbReference type="NCBI Taxonomy" id="1144553"/>
    <lineage>
        <taxon>Bacteria</taxon>
        <taxon>Bacillati</taxon>
        <taxon>Actinomycetota</taxon>
        <taxon>Actinomycetes</taxon>
        <taxon>Streptosporangiales</taxon>
        <taxon>Streptosporangiaceae</taxon>
        <taxon>Nonomuraea</taxon>
    </lineage>
</organism>
<dbReference type="PROSITE" id="PS51898">
    <property type="entry name" value="TYR_RECOMBINASE"/>
    <property type="match status" value="1"/>
</dbReference>
<dbReference type="PANTHER" id="PTHR30349">
    <property type="entry name" value="PHAGE INTEGRASE-RELATED"/>
    <property type="match status" value="1"/>
</dbReference>
<keyword evidence="2 4" id="KW-0238">DNA-binding</keyword>
<dbReference type="InterPro" id="IPR013762">
    <property type="entry name" value="Integrase-like_cat_sf"/>
</dbReference>
<proteinExistence type="predicted"/>
<dbReference type="Proteomes" id="UP000236732">
    <property type="component" value="Unassembled WGS sequence"/>
</dbReference>
<dbReference type="Pfam" id="PF00589">
    <property type="entry name" value="Phage_integrase"/>
    <property type="match status" value="1"/>
</dbReference>
<evidence type="ECO:0000313" key="7">
    <source>
        <dbReference type="EMBL" id="SEH04075.1"/>
    </source>
</evidence>
<dbReference type="InterPro" id="IPR044068">
    <property type="entry name" value="CB"/>
</dbReference>
<accession>A0A1H6F4X4</accession>
<dbReference type="Gene3D" id="1.10.443.10">
    <property type="entry name" value="Intergrase catalytic core"/>
    <property type="match status" value="1"/>
</dbReference>
<dbReference type="OrthoDB" id="1850235at2"/>
<dbReference type="PROSITE" id="PS51900">
    <property type="entry name" value="CB"/>
    <property type="match status" value="1"/>
</dbReference>
<gene>
    <name evidence="7" type="ORF">SAMN05444920_1568</name>
</gene>
<dbReference type="GO" id="GO:0003677">
    <property type="term" value="F:DNA binding"/>
    <property type="evidence" value="ECO:0007669"/>
    <property type="project" value="UniProtKB-UniRule"/>
</dbReference>
<feature type="domain" description="Core-binding (CB)" evidence="6">
    <location>
        <begin position="3"/>
        <end position="96"/>
    </location>
</feature>
<dbReference type="InterPro" id="IPR002104">
    <property type="entry name" value="Integrase_catalytic"/>
</dbReference>
<dbReference type="EMBL" id="FNVT01000056">
    <property type="protein sequence ID" value="SEH04075.1"/>
    <property type="molecule type" value="Genomic_DNA"/>
</dbReference>
<name>A0A1H6F4X4_9ACTN</name>
<dbReference type="InterPro" id="IPR010998">
    <property type="entry name" value="Integrase_recombinase_N"/>
</dbReference>
<dbReference type="InterPro" id="IPR050090">
    <property type="entry name" value="Tyrosine_recombinase_XerCD"/>
</dbReference>
<sequence length="334" mass="37490">MATDFAVALRRFLTSYLAGLRGCSPSTIASYRDTFKLLIAWFRDERSVPPARLTLDHLDAAAVTAFLAHLQEDRHNSVSTRNQRLAAISSFATWMQTEDPARMACWQDILAIPSKKQDRPAVRHLTVEQARLLLARPDRSTRQGRRDATLLATLYDTGARVQELADLAVRGIRLQHPAMASLTGKGRKTRHVPLDGGTITLLAAYLEEHRLDEPGHHDHPVFFNQHRARLSRGGIAWIIRKYQAQIHDPLLAGVTISPHILRHSKAMHLYEAGVPLPYIRDILGHVELSTTEIYARASTEAKRKALEAAHQGIVTSDLPEWNQDASLIDWLTNL</sequence>
<dbReference type="InterPro" id="IPR011010">
    <property type="entry name" value="DNA_brk_join_enz"/>
</dbReference>
<keyword evidence="3" id="KW-0233">DNA recombination</keyword>
<evidence type="ECO:0000256" key="2">
    <source>
        <dbReference type="ARBA" id="ARBA00023125"/>
    </source>
</evidence>
<keyword evidence="1" id="KW-0229">DNA integration</keyword>
<protein>
    <submittedName>
        <fullName evidence="7">Site-specific recombinase XerD</fullName>
    </submittedName>
</protein>
<evidence type="ECO:0000256" key="1">
    <source>
        <dbReference type="ARBA" id="ARBA00022908"/>
    </source>
</evidence>
<keyword evidence="8" id="KW-1185">Reference proteome</keyword>
<feature type="domain" description="Tyr recombinase" evidence="5">
    <location>
        <begin position="120"/>
        <end position="307"/>
    </location>
</feature>
<evidence type="ECO:0000259" key="5">
    <source>
        <dbReference type="PROSITE" id="PS51898"/>
    </source>
</evidence>
<evidence type="ECO:0000259" key="6">
    <source>
        <dbReference type="PROSITE" id="PS51900"/>
    </source>
</evidence>
<evidence type="ECO:0000313" key="8">
    <source>
        <dbReference type="Proteomes" id="UP000236732"/>
    </source>
</evidence>
<dbReference type="RefSeq" id="WP_103964969.1">
    <property type="nucleotide sequence ID" value="NZ_FNVT01000056.1"/>
</dbReference>
<dbReference type="Gene3D" id="1.10.150.130">
    <property type="match status" value="1"/>
</dbReference>
<evidence type="ECO:0000256" key="4">
    <source>
        <dbReference type="PROSITE-ProRule" id="PRU01248"/>
    </source>
</evidence>